<dbReference type="Pfam" id="PF00561">
    <property type="entry name" value="Abhydrolase_1"/>
    <property type="match status" value="1"/>
</dbReference>
<dbReference type="OrthoDB" id="408373at2759"/>
<dbReference type="GO" id="GO:0016020">
    <property type="term" value="C:membrane"/>
    <property type="evidence" value="ECO:0007669"/>
    <property type="project" value="TreeGrafter"/>
</dbReference>
<protein>
    <submittedName>
        <fullName evidence="2">Putative alpha/beta fold family hydrolase</fullName>
    </submittedName>
</protein>
<dbReference type="EMBL" id="ML738775">
    <property type="protein sequence ID" value="KAE8156164.1"/>
    <property type="molecule type" value="Genomic_DNA"/>
</dbReference>
<dbReference type="GO" id="GO:0016787">
    <property type="term" value="F:hydrolase activity"/>
    <property type="evidence" value="ECO:0007669"/>
    <property type="project" value="UniProtKB-KW"/>
</dbReference>
<sequence>MPFAKTNDGQEIYYRIDGVSGPVLICISGYFGVSDLWKPLVSQLGSNYRCLTFDSRGYGRSSKPEAPEFYSVERSSEDVDTVIKAAELVDETRVLVTHSMGGNIASAYYLAHPQMVSGIIYTATYYDGGYSAKYLPMEALYDSAEIPSKCVEFYTNMRLSEDIAHEAAKWPAYIRKNNAKALYSFEMNGRYSQITVPTVIIQGEEDHAGPIDIAVNPMLAELPSCTLKSLPGVCHFPPTEAPVEVKRVIDDFVRGMK</sequence>
<dbReference type="PANTHER" id="PTHR43798">
    <property type="entry name" value="MONOACYLGLYCEROL LIPASE"/>
    <property type="match status" value="1"/>
</dbReference>
<dbReference type="InterPro" id="IPR029058">
    <property type="entry name" value="AB_hydrolase_fold"/>
</dbReference>
<dbReference type="AlphaFoldDB" id="A0A5N6UC61"/>
<accession>A0A5N6UC61</accession>
<dbReference type="Proteomes" id="UP000326950">
    <property type="component" value="Unassembled WGS sequence"/>
</dbReference>
<dbReference type="InterPro" id="IPR000073">
    <property type="entry name" value="AB_hydrolase_1"/>
</dbReference>
<evidence type="ECO:0000313" key="3">
    <source>
        <dbReference type="Proteomes" id="UP000326950"/>
    </source>
</evidence>
<gene>
    <name evidence="2" type="ORF">BDV40DRAFT_90652</name>
</gene>
<feature type="domain" description="AB hydrolase-1" evidence="1">
    <location>
        <begin position="22"/>
        <end position="124"/>
    </location>
</feature>
<dbReference type="Gene3D" id="3.40.50.1820">
    <property type="entry name" value="alpha/beta hydrolase"/>
    <property type="match status" value="1"/>
</dbReference>
<proteinExistence type="predicted"/>
<dbReference type="InterPro" id="IPR050266">
    <property type="entry name" value="AB_hydrolase_sf"/>
</dbReference>
<dbReference type="PANTHER" id="PTHR43798:SF33">
    <property type="entry name" value="HYDROLASE, PUTATIVE (AFU_ORTHOLOGUE AFUA_2G14860)-RELATED"/>
    <property type="match status" value="1"/>
</dbReference>
<dbReference type="SUPFAM" id="SSF53474">
    <property type="entry name" value="alpha/beta-Hydrolases"/>
    <property type="match status" value="1"/>
</dbReference>
<reference evidence="2 3" key="1">
    <citation type="submission" date="2019-04" db="EMBL/GenBank/DDBJ databases">
        <title>Friends and foes A comparative genomics study of 23 Aspergillus species from section Flavi.</title>
        <authorList>
            <consortium name="DOE Joint Genome Institute"/>
            <person name="Kjaerbolling I."/>
            <person name="Vesth T."/>
            <person name="Frisvad J.C."/>
            <person name="Nybo J.L."/>
            <person name="Theobald S."/>
            <person name="Kildgaard S."/>
            <person name="Isbrandt T."/>
            <person name="Kuo A."/>
            <person name="Sato A."/>
            <person name="Lyhne E.K."/>
            <person name="Kogle M.E."/>
            <person name="Wiebenga A."/>
            <person name="Kun R.S."/>
            <person name="Lubbers R.J."/>
            <person name="Makela M.R."/>
            <person name="Barry K."/>
            <person name="Chovatia M."/>
            <person name="Clum A."/>
            <person name="Daum C."/>
            <person name="Haridas S."/>
            <person name="He G."/>
            <person name="LaButti K."/>
            <person name="Lipzen A."/>
            <person name="Mondo S."/>
            <person name="Riley R."/>
            <person name="Salamov A."/>
            <person name="Simmons B.A."/>
            <person name="Magnuson J.K."/>
            <person name="Henrissat B."/>
            <person name="Mortensen U.H."/>
            <person name="Larsen T.O."/>
            <person name="Devries R.P."/>
            <person name="Grigoriev I.V."/>
            <person name="Machida M."/>
            <person name="Baker S.E."/>
            <person name="Andersen M.R."/>
        </authorList>
    </citation>
    <scope>NUCLEOTIDE SEQUENCE [LARGE SCALE GENOMIC DNA]</scope>
    <source>
        <strain evidence="2 3">CBS 117626</strain>
    </source>
</reference>
<name>A0A5N6UC61_ASPTM</name>
<keyword evidence="3" id="KW-1185">Reference proteome</keyword>
<evidence type="ECO:0000313" key="2">
    <source>
        <dbReference type="EMBL" id="KAE8156164.1"/>
    </source>
</evidence>
<organism evidence="2 3">
    <name type="scientific">Aspergillus tamarii</name>
    <dbReference type="NCBI Taxonomy" id="41984"/>
    <lineage>
        <taxon>Eukaryota</taxon>
        <taxon>Fungi</taxon>
        <taxon>Dikarya</taxon>
        <taxon>Ascomycota</taxon>
        <taxon>Pezizomycotina</taxon>
        <taxon>Eurotiomycetes</taxon>
        <taxon>Eurotiomycetidae</taxon>
        <taxon>Eurotiales</taxon>
        <taxon>Aspergillaceae</taxon>
        <taxon>Aspergillus</taxon>
        <taxon>Aspergillus subgen. Circumdati</taxon>
    </lineage>
</organism>
<evidence type="ECO:0000259" key="1">
    <source>
        <dbReference type="Pfam" id="PF00561"/>
    </source>
</evidence>
<keyword evidence="2" id="KW-0378">Hydrolase</keyword>
<dbReference type="PRINTS" id="PR00111">
    <property type="entry name" value="ABHYDROLASE"/>
</dbReference>